<keyword evidence="3" id="KW-1185">Reference proteome</keyword>
<protein>
    <submittedName>
        <fullName evidence="2">Uncharacterized protein</fullName>
    </submittedName>
</protein>
<reference evidence="2 3" key="1">
    <citation type="submission" date="2017-11" db="EMBL/GenBank/DDBJ databases">
        <title>De-novo sequencing of pomegranate (Punica granatum L.) genome.</title>
        <authorList>
            <person name="Akparov Z."/>
            <person name="Amiraslanov A."/>
            <person name="Hajiyeva S."/>
            <person name="Abbasov M."/>
            <person name="Kaur K."/>
            <person name="Hamwieh A."/>
            <person name="Solovyev V."/>
            <person name="Salamov A."/>
            <person name="Braich B."/>
            <person name="Kosarev P."/>
            <person name="Mahmoud A."/>
            <person name="Hajiyev E."/>
            <person name="Babayeva S."/>
            <person name="Izzatullayeva V."/>
            <person name="Mammadov A."/>
            <person name="Mammadov A."/>
            <person name="Sharifova S."/>
            <person name="Ojaghi J."/>
            <person name="Eynullazada K."/>
            <person name="Bayramov B."/>
            <person name="Abdulazimova A."/>
            <person name="Shahmuradov I."/>
        </authorList>
    </citation>
    <scope>NUCLEOTIDE SEQUENCE [LARGE SCALE GENOMIC DNA]</scope>
    <source>
        <strain evidence="3">cv. AG2017</strain>
        <tissue evidence="2">Leaf</tissue>
    </source>
</reference>
<dbReference type="AlphaFoldDB" id="A0A2I0L9S5"/>
<sequence>METWARPMNLSSDQKLGSKGKPVALSSLLISSRCVPPGSELRLCNVHLCRQKCRLRAP</sequence>
<proteinExistence type="predicted"/>
<name>A0A2I0L9S5_PUNGR</name>
<accession>A0A2I0L9S5</accession>
<evidence type="ECO:0000256" key="1">
    <source>
        <dbReference type="SAM" id="MobiDB-lite"/>
    </source>
</evidence>
<comment type="caution">
    <text evidence="2">The sequence shown here is derived from an EMBL/GenBank/DDBJ whole genome shotgun (WGS) entry which is preliminary data.</text>
</comment>
<feature type="non-terminal residue" evidence="2">
    <location>
        <position position="58"/>
    </location>
</feature>
<dbReference type="Proteomes" id="UP000233551">
    <property type="component" value="Unassembled WGS sequence"/>
</dbReference>
<evidence type="ECO:0000313" key="3">
    <source>
        <dbReference type="Proteomes" id="UP000233551"/>
    </source>
</evidence>
<organism evidence="2 3">
    <name type="scientific">Punica granatum</name>
    <name type="common">Pomegranate</name>
    <dbReference type="NCBI Taxonomy" id="22663"/>
    <lineage>
        <taxon>Eukaryota</taxon>
        <taxon>Viridiplantae</taxon>
        <taxon>Streptophyta</taxon>
        <taxon>Embryophyta</taxon>
        <taxon>Tracheophyta</taxon>
        <taxon>Spermatophyta</taxon>
        <taxon>Magnoliopsida</taxon>
        <taxon>eudicotyledons</taxon>
        <taxon>Gunneridae</taxon>
        <taxon>Pentapetalae</taxon>
        <taxon>rosids</taxon>
        <taxon>malvids</taxon>
        <taxon>Myrtales</taxon>
        <taxon>Lythraceae</taxon>
        <taxon>Punica</taxon>
    </lineage>
</organism>
<gene>
    <name evidence="2" type="ORF">CRG98_002048</name>
</gene>
<dbReference type="EMBL" id="PGOL01000091">
    <property type="protein sequence ID" value="PKI77442.1"/>
    <property type="molecule type" value="Genomic_DNA"/>
</dbReference>
<feature type="region of interest" description="Disordered" evidence="1">
    <location>
        <begin position="1"/>
        <end position="20"/>
    </location>
</feature>
<evidence type="ECO:0000313" key="2">
    <source>
        <dbReference type="EMBL" id="PKI77442.1"/>
    </source>
</evidence>